<comment type="caution">
    <text evidence="3">The sequence shown here is derived from an EMBL/GenBank/DDBJ whole genome shotgun (WGS) entry which is preliminary data.</text>
</comment>
<gene>
    <name evidence="3" type="ORF">PIQ37_16885</name>
</gene>
<evidence type="ECO:0000313" key="3">
    <source>
        <dbReference type="EMBL" id="MEL4893100.1"/>
    </source>
</evidence>
<dbReference type="Gene3D" id="3.30.370.10">
    <property type="entry name" value="Barstar-like"/>
    <property type="match status" value="1"/>
</dbReference>
<accession>A0ABU9LEZ7</accession>
<organism evidence="3 4">
    <name type="scientific">Xanthomonas protegens</name>
    <dbReference type="NCBI Taxonomy" id="3380705"/>
    <lineage>
        <taxon>Bacteria</taxon>
        <taxon>Pseudomonadati</taxon>
        <taxon>Pseudomonadota</taxon>
        <taxon>Gammaproteobacteria</taxon>
        <taxon>Lysobacterales</taxon>
        <taxon>Lysobacteraceae</taxon>
        <taxon>Xanthomonas</taxon>
    </lineage>
</organism>
<dbReference type="SUPFAM" id="SSF52038">
    <property type="entry name" value="Barstar-related"/>
    <property type="match status" value="1"/>
</dbReference>
<proteinExistence type="inferred from homology"/>
<dbReference type="Pfam" id="PF01337">
    <property type="entry name" value="Barstar"/>
    <property type="match status" value="1"/>
</dbReference>
<feature type="domain" description="Barstar (barnase inhibitor)" evidence="2">
    <location>
        <begin position="5"/>
        <end position="83"/>
    </location>
</feature>
<dbReference type="InterPro" id="IPR000468">
    <property type="entry name" value="Barstar"/>
</dbReference>
<evidence type="ECO:0000256" key="1">
    <source>
        <dbReference type="ARBA" id="ARBA00006845"/>
    </source>
</evidence>
<sequence length="95" mass="10778">MARVPVVRIELGNVTSAKDLHALLMESLGFPSWYGRNWNAFWDAITGLVEMPEQLVLDGWQQFSLCMPTDAQLMCKCLEDMSDMYPLLSSTVVYT</sequence>
<name>A0ABU9LEZ7_9XANT</name>
<protein>
    <submittedName>
        <fullName evidence="3">Barstar family protein</fullName>
    </submittedName>
</protein>
<evidence type="ECO:0000313" key="4">
    <source>
        <dbReference type="Proteomes" id="UP001486626"/>
    </source>
</evidence>
<keyword evidence="4" id="KW-1185">Reference proteome</keyword>
<evidence type="ECO:0000259" key="2">
    <source>
        <dbReference type="Pfam" id="PF01337"/>
    </source>
</evidence>
<dbReference type="EMBL" id="JAQJCQ010000016">
    <property type="protein sequence ID" value="MEL4893100.1"/>
    <property type="molecule type" value="Genomic_DNA"/>
</dbReference>
<reference evidence="3 4" key="1">
    <citation type="journal article" date="2024" name="FEMS Microbiol. Lett.">
        <title>Xanthomonas protegens sp. nov., a novel rice seed-associated bacterium, provides in vivo protection against X. oryzae pv. oryzae, the bacterial leaf blight pathogen.</title>
        <authorList>
            <person name="Rana R."/>
            <person name="Sharma A."/>
            <person name="Madhavan V.N."/>
            <person name="Korpole S."/>
            <person name="Sonti R.V."/>
            <person name="Patel H.K."/>
            <person name="Patil P.B."/>
        </authorList>
    </citation>
    <scope>NUCLEOTIDE SEQUENCE [LARGE SCALE GENOMIC DNA]</scope>
    <source>
        <strain evidence="3 4">PPL118</strain>
    </source>
</reference>
<dbReference type="InterPro" id="IPR035905">
    <property type="entry name" value="Barstar-like_sf"/>
</dbReference>
<dbReference type="Proteomes" id="UP001486626">
    <property type="component" value="Unassembled WGS sequence"/>
</dbReference>
<dbReference type="CDD" id="cd05140">
    <property type="entry name" value="Barstar_AU1054-like"/>
    <property type="match status" value="1"/>
</dbReference>
<comment type="similarity">
    <text evidence="1">Belongs to the barstar family.</text>
</comment>
<dbReference type="RefSeq" id="WP_342074350.1">
    <property type="nucleotide sequence ID" value="NZ_JAQJCQ010000016.1"/>
</dbReference>